<dbReference type="RefSeq" id="WP_264943882.1">
    <property type="nucleotide sequence ID" value="NZ_JAPDRA010000003.1"/>
</dbReference>
<dbReference type="PROSITE" id="PS51464">
    <property type="entry name" value="SIS"/>
    <property type="match status" value="1"/>
</dbReference>
<accession>A0ABW3H5J7</accession>
<evidence type="ECO:0000259" key="5">
    <source>
        <dbReference type="PROSITE" id="PS51071"/>
    </source>
</evidence>
<dbReference type="PROSITE" id="PS51071">
    <property type="entry name" value="HTH_RPIR"/>
    <property type="match status" value="1"/>
</dbReference>
<dbReference type="PANTHER" id="PTHR30514">
    <property type="entry name" value="GLUCOKINASE"/>
    <property type="match status" value="1"/>
</dbReference>
<name>A0ABW3H5J7_9SPHN</name>
<dbReference type="InterPro" id="IPR036388">
    <property type="entry name" value="WH-like_DNA-bd_sf"/>
</dbReference>
<dbReference type="SUPFAM" id="SSF46689">
    <property type="entry name" value="Homeodomain-like"/>
    <property type="match status" value="1"/>
</dbReference>
<evidence type="ECO:0000256" key="2">
    <source>
        <dbReference type="ARBA" id="ARBA00023125"/>
    </source>
</evidence>
<evidence type="ECO:0000313" key="8">
    <source>
        <dbReference type="Proteomes" id="UP001596977"/>
    </source>
</evidence>
<feature type="domain" description="HTH rpiR-type" evidence="5">
    <location>
        <begin position="29"/>
        <end position="105"/>
    </location>
</feature>
<dbReference type="InterPro" id="IPR001347">
    <property type="entry name" value="SIS_dom"/>
</dbReference>
<proteinExistence type="predicted"/>
<evidence type="ECO:0000256" key="4">
    <source>
        <dbReference type="SAM" id="MobiDB-lite"/>
    </source>
</evidence>
<dbReference type="InterPro" id="IPR009057">
    <property type="entry name" value="Homeodomain-like_sf"/>
</dbReference>
<comment type="caution">
    <text evidence="7">The sequence shown here is derived from an EMBL/GenBank/DDBJ whole genome shotgun (WGS) entry which is preliminary data.</text>
</comment>
<dbReference type="PANTHER" id="PTHR30514:SF18">
    <property type="entry name" value="RPIR-FAMILY TRANSCRIPTIONAL REGULATOR"/>
    <property type="match status" value="1"/>
</dbReference>
<dbReference type="Proteomes" id="UP001596977">
    <property type="component" value="Unassembled WGS sequence"/>
</dbReference>
<keyword evidence="2" id="KW-0238">DNA-binding</keyword>
<dbReference type="CDD" id="cd05013">
    <property type="entry name" value="SIS_RpiR"/>
    <property type="match status" value="1"/>
</dbReference>
<evidence type="ECO:0000313" key="7">
    <source>
        <dbReference type="EMBL" id="MFD0946514.1"/>
    </source>
</evidence>
<evidence type="ECO:0000259" key="6">
    <source>
        <dbReference type="PROSITE" id="PS51464"/>
    </source>
</evidence>
<feature type="region of interest" description="Disordered" evidence="4">
    <location>
        <begin position="1"/>
        <end position="22"/>
    </location>
</feature>
<dbReference type="InterPro" id="IPR046348">
    <property type="entry name" value="SIS_dom_sf"/>
</dbReference>
<dbReference type="InterPro" id="IPR000281">
    <property type="entry name" value="HTH_RpiR"/>
</dbReference>
<evidence type="ECO:0000256" key="3">
    <source>
        <dbReference type="ARBA" id="ARBA00023163"/>
    </source>
</evidence>
<evidence type="ECO:0000256" key="1">
    <source>
        <dbReference type="ARBA" id="ARBA00023015"/>
    </source>
</evidence>
<sequence>MTARTEEALQPSPESNLSGADAAAGTSARTIVNRLNEAAVNLPPKLAAAARYVAAHPFDAASMPMRALARQTDEQPTTYTRLARSLGYSGWEALRAELIADARIDLAAAREAPFSSRPLLPSGEGTLAGRMLSTDIHNIAELDGRALDAAASVIERAGRVFVSGYRSCYAPAVHFHYLYRLFRNEVSIIGSAGGMLDLELGGLQAGDAVVLFGFAPYSRDGFLTAQAAISAGASLIAVVDSADSPLAQGAEVALLFNADSPGYFPSLSACTALIQALAGTLYIRAGAEGRERLRAAEARIAAHTAYLDPDLG</sequence>
<organism evidence="7 8">
    <name type="scientific">Sphingomonas canadensis</name>
    <dbReference type="NCBI Taxonomy" id="1219257"/>
    <lineage>
        <taxon>Bacteria</taxon>
        <taxon>Pseudomonadati</taxon>
        <taxon>Pseudomonadota</taxon>
        <taxon>Alphaproteobacteria</taxon>
        <taxon>Sphingomonadales</taxon>
        <taxon>Sphingomonadaceae</taxon>
        <taxon>Sphingomonas</taxon>
    </lineage>
</organism>
<keyword evidence="8" id="KW-1185">Reference proteome</keyword>
<dbReference type="SUPFAM" id="SSF53697">
    <property type="entry name" value="SIS domain"/>
    <property type="match status" value="1"/>
</dbReference>
<dbReference type="InterPro" id="IPR035472">
    <property type="entry name" value="RpiR-like_SIS"/>
</dbReference>
<keyword evidence="3" id="KW-0804">Transcription</keyword>
<dbReference type="Pfam" id="PF01380">
    <property type="entry name" value="SIS"/>
    <property type="match status" value="1"/>
</dbReference>
<dbReference type="EMBL" id="JBHTJG010000003">
    <property type="protein sequence ID" value="MFD0946514.1"/>
    <property type="molecule type" value="Genomic_DNA"/>
</dbReference>
<gene>
    <name evidence="7" type="ORF">ACFQ1E_09215</name>
</gene>
<reference evidence="8" key="1">
    <citation type="journal article" date="2019" name="Int. J. Syst. Evol. Microbiol.">
        <title>The Global Catalogue of Microorganisms (GCM) 10K type strain sequencing project: providing services to taxonomists for standard genome sequencing and annotation.</title>
        <authorList>
            <consortium name="The Broad Institute Genomics Platform"/>
            <consortium name="The Broad Institute Genome Sequencing Center for Infectious Disease"/>
            <person name="Wu L."/>
            <person name="Ma J."/>
        </authorList>
    </citation>
    <scope>NUCLEOTIDE SEQUENCE [LARGE SCALE GENOMIC DNA]</scope>
    <source>
        <strain evidence="8">CCUG 62982</strain>
    </source>
</reference>
<protein>
    <submittedName>
        <fullName evidence="7">MurR/RpiR family transcriptional regulator</fullName>
    </submittedName>
</protein>
<dbReference type="Gene3D" id="1.10.10.10">
    <property type="entry name" value="Winged helix-like DNA-binding domain superfamily/Winged helix DNA-binding domain"/>
    <property type="match status" value="1"/>
</dbReference>
<dbReference type="InterPro" id="IPR047640">
    <property type="entry name" value="RpiR-like"/>
</dbReference>
<dbReference type="Gene3D" id="3.40.50.10490">
    <property type="entry name" value="Glucose-6-phosphate isomerase like protein, domain 1"/>
    <property type="match status" value="1"/>
</dbReference>
<keyword evidence="1" id="KW-0805">Transcription regulation</keyword>
<feature type="domain" description="SIS" evidence="6">
    <location>
        <begin position="150"/>
        <end position="292"/>
    </location>
</feature>